<dbReference type="AlphaFoldDB" id="A0A915PJA5"/>
<keyword evidence="1" id="KW-1185">Reference proteome</keyword>
<sequence length="100" mass="11852">MDVPGKVTRIHIADERDSKEMRWQGEWCRNDRHTECHQRVPEMDVGDRFLYAEVDPRVHLITNFVREDGNFCVAFMNEYFLTYAREDVNAEQQSPHPPTA</sequence>
<evidence type="ECO:0000313" key="1">
    <source>
        <dbReference type="Proteomes" id="UP000887581"/>
    </source>
</evidence>
<organism evidence="1 2">
    <name type="scientific">Setaria digitata</name>
    <dbReference type="NCBI Taxonomy" id="48799"/>
    <lineage>
        <taxon>Eukaryota</taxon>
        <taxon>Metazoa</taxon>
        <taxon>Ecdysozoa</taxon>
        <taxon>Nematoda</taxon>
        <taxon>Chromadorea</taxon>
        <taxon>Rhabditida</taxon>
        <taxon>Spirurina</taxon>
        <taxon>Spiruromorpha</taxon>
        <taxon>Filarioidea</taxon>
        <taxon>Setariidae</taxon>
        <taxon>Setaria</taxon>
    </lineage>
</organism>
<accession>A0A915PJA5</accession>
<reference evidence="2" key="1">
    <citation type="submission" date="2022-11" db="UniProtKB">
        <authorList>
            <consortium name="WormBaseParasite"/>
        </authorList>
    </citation>
    <scope>IDENTIFICATION</scope>
</reference>
<name>A0A915PJA5_9BILA</name>
<protein>
    <submittedName>
        <fullName evidence="2">Uncharacterized protein</fullName>
    </submittedName>
</protein>
<dbReference type="Proteomes" id="UP000887581">
    <property type="component" value="Unplaced"/>
</dbReference>
<proteinExistence type="predicted"/>
<dbReference type="WBParaSite" id="sdigi.contig130.g4948.t1">
    <property type="protein sequence ID" value="sdigi.contig130.g4948.t1"/>
    <property type="gene ID" value="sdigi.contig130.g4948"/>
</dbReference>
<evidence type="ECO:0000313" key="2">
    <source>
        <dbReference type="WBParaSite" id="sdigi.contig130.g4948.t1"/>
    </source>
</evidence>